<protein>
    <recommendedName>
        <fullName evidence="4">Probable [NiFe]-hydrogenase-type-3 Eha complex membrane subunit A</fullName>
    </recommendedName>
</protein>
<comment type="subcellular location">
    <subcellularLocation>
        <location evidence="1">Cell membrane</location>
        <topology evidence="1">Multi-pass membrane protein</topology>
    </subcellularLocation>
</comment>
<comment type="subunit">
    <text evidence="3">Putative multisubunit membrane-bound [NiFe]-hydrogenase eha is composed of at least 20 subunits.</text>
</comment>
<dbReference type="Pfam" id="PF17367">
    <property type="entry name" value="NiFe_hyd_3_EhaA"/>
    <property type="match status" value="1"/>
</dbReference>
<feature type="transmembrane region" description="Helical" evidence="10">
    <location>
        <begin position="44"/>
        <end position="66"/>
    </location>
</feature>
<sequence>MIIHVNVVYTMMSYILAIISAIIVGLILRMPLLPERPMRQSWTISVIFPTAVLAVGFTAMVFGLGYEGTNGMIIGVIVGVLTALFSKFFLEKIVPRPKVEESN</sequence>
<comment type="function">
    <text evidence="9">One of the integral membrane subunits of multisubunit membrane-bound [NiFe]-hydrogenase eha. Eha is predicted to form large electron transfer complex and might catalyze energy-driven reduction of low-potential redox carriers.</text>
</comment>
<dbReference type="GO" id="GO:0005886">
    <property type="term" value="C:plasma membrane"/>
    <property type="evidence" value="ECO:0007669"/>
    <property type="project" value="UniProtKB-SubCell"/>
</dbReference>
<keyword evidence="7 10" id="KW-1133">Transmembrane helix</keyword>
<dbReference type="AlphaFoldDB" id="A0A1D3L1W4"/>
<evidence type="ECO:0000256" key="7">
    <source>
        <dbReference type="ARBA" id="ARBA00022989"/>
    </source>
</evidence>
<evidence type="ECO:0000256" key="8">
    <source>
        <dbReference type="ARBA" id="ARBA00023136"/>
    </source>
</evidence>
<evidence type="ECO:0000256" key="2">
    <source>
        <dbReference type="ARBA" id="ARBA00007910"/>
    </source>
</evidence>
<keyword evidence="8 10" id="KW-0472">Membrane</keyword>
<evidence type="ECO:0000256" key="9">
    <source>
        <dbReference type="ARBA" id="ARBA00024740"/>
    </source>
</evidence>
<reference evidence="11 12" key="1">
    <citation type="submission" date="2016-08" db="EMBL/GenBank/DDBJ databases">
        <authorList>
            <person name="Seilhamer J.J."/>
        </authorList>
    </citation>
    <scope>NUCLEOTIDE SEQUENCE [LARGE SCALE GENOMIC DNA]</scope>
    <source>
        <strain evidence="11">Buetzberg</strain>
    </source>
</reference>
<dbReference type="EMBL" id="LT607756">
    <property type="protein sequence ID" value="SCG85556.1"/>
    <property type="molecule type" value="Genomic_DNA"/>
</dbReference>
<feature type="transmembrane region" description="Helical" evidence="10">
    <location>
        <begin position="72"/>
        <end position="90"/>
    </location>
</feature>
<feature type="transmembrane region" description="Helical" evidence="10">
    <location>
        <begin position="12"/>
        <end position="32"/>
    </location>
</feature>
<evidence type="ECO:0000313" key="11">
    <source>
        <dbReference type="EMBL" id="SCG85556.1"/>
    </source>
</evidence>
<keyword evidence="5" id="KW-1003">Cell membrane</keyword>
<organism evidence="11 12">
    <name type="scientific">Methanobacterium congolense</name>
    <dbReference type="NCBI Taxonomy" id="118062"/>
    <lineage>
        <taxon>Archaea</taxon>
        <taxon>Methanobacteriati</taxon>
        <taxon>Methanobacteriota</taxon>
        <taxon>Methanomada group</taxon>
        <taxon>Methanobacteria</taxon>
        <taxon>Methanobacteriales</taxon>
        <taxon>Methanobacteriaceae</taxon>
        <taxon>Methanobacterium</taxon>
    </lineage>
</organism>
<evidence type="ECO:0000313" key="12">
    <source>
        <dbReference type="Proteomes" id="UP000094707"/>
    </source>
</evidence>
<evidence type="ECO:0000256" key="6">
    <source>
        <dbReference type="ARBA" id="ARBA00022692"/>
    </source>
</evidence>
<name>A0A1D3L1W4_9EURY</name>
<comment type="similarity">
    <text evidence="2">Belongs to the EhaA family.</text>
</comment>
<dbReference type="STRING" id="118062.MCBB_0996"/>
<keyword evidence="12" id="KW-1185">Reference proteome</keyword>
<evidence type="ECO:0000256" key="10">
    <source>
        <dbReference type="SAM" id="Phobius"/>
    </source>
</evidence>
<dbReference type="OrthoDB" id="81652at2157"/>
<evidence type="ECO:0000256" key="3">
    <source>
        <dbReference type="ARBA" id="ARBA00011090"/>
    </source>
</evidence>
<dbReference type="Proteomes" id="UP000094707">
    <property type="component" value="Chromosome I"/>
</dbReference>
<evidence type="ECO:0000256" key="1">
    <source>
        <dbReference type="ARBA" id="ARBA00004651"/>
    </source>
</evidence>
<gene>
    <name evidence="11" type="primary">ehaA</name>
    <name evidence="11" type="ORF">MCBB_0996</name>
</gene>
<accession>A0A1D3L1W4</accession>
<evidence type="ECO:0000256" key="5">
    <source>
        <dbReference type="ARBA" id="ARBA00022475"/>
    </source>
</evidence>
<keyword evidence="6 10" id="KW-0812">Transmembrane</keyword>
<dbReference type="KEGG" id="mcub:MCBB_0996"/>
<evidence type="ECO:0000256" key="4">
    <source>
        <dbReference type="ARBA" id="ARBA00020465"/>
    </source>
</evidence>
<dbReference type="InterPro" id="IPR011306">
    <property type="entry name" value="Prd_NiFe_hyd_3_EhaA"/>
</dbReference>
<proteinExistence type="inferred from homology"/>